<dbReference type="RefSeq" id="WP_135871314.1">
    <property type="nucleotide sequence ID" value="NZ_SRSC01000003.1"/>
</dbReference>
<dbReference type="Pfam" id="PF11136">
    <property type="entry name" value="DUF2889"/>
    <property type="match status" value="1"/>
</dbReference>
<proteinExistence type="predicted"/>
<dbReference type="Proteomes" id="UP000306416">
    <property type="component" value="Unassembled WGS sequence"/>
</dbReference>
<sequence length="155" mass="16550">MQLNPMEDFQRDISYRLLKQNDGTALLAATMKDRFHDLVIEVKVEVATLKILSAWAEFRKSPTCDCCNATAKMAGLNGFVIGRGLQRKLSDVLGGSHGCGNLRTVLMGLLPLALNLGAAAGVTDESEMMDAIHEKLVGTCAGYVTPPAGRKGDAA</sequence>
<dbReference type="EMBL" id="SRSC01000003">
    <property type="protein sequence ID" value="TGU71587.1"/>
    <property type="molecule type" value="Genomic_DNA"/>
</dbReference>
<protein>
    <submittedName>
        <fullName evidence="1">DUF2889 domain-containing protein</fullName>
    </submittedName>
</protein>
<name>A0A4S1CDT1_9BACT</name>
<evidence type="ECO:0000313" key="1">
    <source>
        <dbReference type="EMBL" id="TGU71587.1"/>
    </source>
</evidence>
<reference evidence="1 2" key="1">
    <citation type="submission" date="2019-04" db="EMBL/GenBank/DDBJ databases">
        <title>Geobacter oryzae sp. nov., ferric-reducing bacteria isolated from paddy soil.</title>
        <authorList>
            <person name="Xu Z."/>
            <person name="Masuda Y."/>
            <person name="Itoh H."/>
            <person name="Senoo K."/>
        </authorList>
    </citation>
    <scope>NUCLEOTIDE SEQUENCE [LARGE SCALE GENOMIC DNA]</scope>
    <source>
        <strain evidence="1 2">Red111</strain>
    </source>
</reference>
<evidence type="ECO:0000313" key="2">
    <source>
        <dbReference type="Proteomes" id="UP000306416"/>
    </source>
</evidence>
<dbReference type="AlphaFoldDB" id="A0A4S1CDT1"/>
<keyword evidence="2" id="KW-1185">Reference proteome</keyword>
<organism evidence="1 2">
    <name type="scientific">Geomonas terrae</name>
    <dbReference type="NCBI Taxonomy" id="2562681"/>
    <lineage>
        <taxon>Bacteria</taxon>
        <taxon>Pseudomonadati</taxon>
        <taxon>Thermodesulfobacteriota</taxon>
        <taxon>Desulfuromonadia</taxon>
        <taxon>Geobacterales</taxon>
        <taxon>Geobacteraceae</taxon>
        <taxon>Geomonas</taxon>
    </lineage>
</organism>
<dbReference type="InterPro" id="IPR021312">
    <property type="entry name" value="DUF2889"/>
</dbReference>
<accession>A0A4S1CDT1</accession>
<comment type="caution">
    <text evidence="1">The sequence shown here is derived from an EMBL/GenBank/DDBJ whole genome shotgun (WGS) entry which is preliminary data.</text>
</comment>
<gene>
    <name evidence="1" type="ORF">E4633_14855</name>
</gene>